<keyword evidence="3" id="KW-0597">Phosphoprotein</keyword>
<keyword evidence="9" id="KW-0812">Transmembrane</keyword>
<organism evidence="11 12">
    <name type="scientific">Streptomyces olivoverticillatus</name>
    <dbReference type="NCBI Taxonomy" id="66427"/>
    <lineage>
        <taxon>Bacteria</taxon>
        <taxon>Bacillati</taxon>
        <taxon>Actinomycetota</taxon>
        <taxon>Actinomycetes</taxon>
        <taxon>Kitasatosporales</taxon>
        <taxon>Streptomycetaceae</taxon>
        <taxon>Streptomyces</taxon>
    </lineage>
</organism>
<dbReference type="InterPro" id="IPR003594">
    <property type="entry name" value="HATPase_dom"/>
</dbReference>
<evidence type="ECO:0000256" key="9">
    <source>
        <dbReference type="SAM" id="Phobius"/>
    </source>
</evidence>
<dbReference type="GO" id="GO:0005524">
    <property type="term" value="F:ATP binding"/>
    <property type="evidence" value="ECO:0007669"/>
    <property type="project" value="UniProtKB-KW"/>
</dbReference>
<evidence type="ECO:0000256" key="6">
    <source>
        <dbReference type="ARBA" id="ARBA00022777"/>
    </source>
</evidence>
<sequence length="422" mass="43538">MPSLATAGAARLRHWLRAHPTAADTLLAAVVFASVLLGTLLGPHTARHPPGPCFVLLSVAACGCLAVRRKNPRAVLAATSALTLIATVAGRDGPPRTQIATAVAVALYTVAARTERTTAWRIVVVTVVGLTGTVMLIGPPPWSSQENLGLLAWTGMAGAAGDAVRSRRAFIAAIEERAVRAELTREEEARRRVAEERLRIARELHDVVAHHIALVNVQAGVASHVMDSRPDQAKQALAHVRQASRSALEELRATVGLLRQYGDPAAPTEPAPGLGVLDQLVDGFARVGLQVEVAAASTVPGGAGSTASVAGAAAVIGPLPGAVDLTAYRVLQEALTNVHKHAGPGARAEVALLREEHSLSLTILDNGGGLTPDPPGTPGGGHGLIGMRERAAALGGTCEAAPREHGAPGFRVRATLPLQGRA</sequence>
<feature type="transmembrane region" description="Helical" evidence="9">
    <location>
        <begin position="21"/>
        <end position="43"/>
    </location>
</feature>
<dbReference type="SUPFAM" id="SSF55874">
    <property type="entry name" value="ATPase domain of HSP90 chaperone/DNA topoisomerase II/histidine kinase"/>
    <property type="match status" value="1"/>
</dbReference>
<evidence type="ECO:0000313" key="12">
    <source>
        <dbReference type="Proteomes" id="UP000556084"/>
    </source>
</evidence>
<comment type="caution">
    <text evidence="11">The sequence shown here is derived from an EMBL/GenBank/DDBJ whole genome shotgun (WGS) entry which is preliminary data.</text>
</comment>
<dbReference type="SMART" id="SM00387">
    <property type="entry name" value="HATPase_c"/>
    <property type="match status" value="1"/>
</dbReference>
<keyword evidence="7" id="KW-0067">ATP-binding</keyword>
<dbReference type="Proteomes" id="UP000556084">
    <property type="component" value="Unassembled WGS sequence"/>
</dbReference>
<dbReference type="InterPro" id="IPR036890">
    <property type="entry name" value="HATPase_C_sf"/>
</dbReference>
<feature type="transmembrane region" description="Helical" evidence="9">
    <location>
        <begin position="119"/>
        <end position="138"/>
    </location>
</feature>
<dbReference type="InterPro" id="IPR011712">
    <property type="entry name" value="Sig_transdc_His_kin_sub3_dim/P"/>
</dbReference>
<evidence type="ECO:0000256" key="7">
    <source>
        <dbReference type="ARBA" id="ARBA00022840"/>
    </source>
</evidence>
<evidence type="ECO:0000259" key="10">
    <source>
        <dbReference type="SMART" id="SM00387"/>
    </source>
</evidence>
<dbReference type="GO" id="GO:0046983">
    <property type="term" value="F:protein dimerization activity"/>
    <property type="evidence" value="ECO:0007669"/>
    <property type="project" value="InterPro"/>
</dbReference>
<dbReference type="EMBL" id="JACHJH010000002">
    <property type="protein sequence ID" value="MBB4892794.1"/>
    <property type="molecule type" value="Genomic_DNA"/>
</dbReference>
<proteinExistence type="predicted"/>
<comment type="catalytic activity">
    <reaction evidence="1">
        <text>ATP + protein L-histidine = ADP + protein N-phospho-L-histidine.</text>
        <dbReference type="EC" id="2.7.13.3"/>
    </reaction>
</comment>
<dbReference type="InterPro" id="IPR050482">
    <property type="entry name" value="Sensor_HK_TwoCompSys"/>
</dbReference>
<evidence type="ECO:0000256" key="3">
    <source>
        <dbReference type="ARBA" id="ARBA00022553"/>
    </source>
</evidence>
<reference evidence="11 12" key="1">
    <citation type="submission" date="2020-08" db="EMBL/GenBank/DDBJ databases">
        <title>Genomic Encyclopedia of Type Strains, Phase III (KMG-III): the genomes of soil and plant-associated and newly described type strains.</title>
        <authorList>
            <person name="Whitman W."/>
        </authorList>
    </citation>
    <scope>NUCLEOTIDE SEQUENCE [LARGE SCALE GENOMIC DNA]</scope>
    <source>
        <strain evidence="11 12">CECT 3266</strain>
    </source>
</reference>
<dbReference type="GO" id="GO:0000155">
    <property type="term" value="F:phosphorelay sensor kinase activity"/>
    <property type="evidence" value="ECO:0007669"/>
    <property type="project" value="InterPro"/>
</dbReference>
<feature type="transmembrane region" description="Helical" evidence="9">
    <location>
        <begin position="49"/>
        <end position="67"/>
    </location>
</feature>
<dbReference type="PANTHER" id="PTHR24421">
    <property type="entry name" value="NITRATE/NITRITE SENSOR PROTEIN NARX-RELATED"/>
    <property type="match status" value="1"/>
</dbReference>
<protein>
    <recommendedName>
        <fullName evidence="2">histidine kinase</fullName>
        <ecNumber evidence="2">2.7.13.3</ecNumber>
    </recommendedName>
</protein>
<name>A0A7W7LM41_9ACTN</name>
<keyword evidence="9" id="KW-0472">Membrane</keyword>
<accession>A0A7W7LM41</accession>
<dbReference type="Gene3D" id="1.20.5.1930">
    <property type="match status" value="1"/>
</dbReference>
<dbReference type="AlphaFoldDB" id="A0A7W7LM41"/>
<evidence type="ECO:0000256" key="2">
    <source>
        <dbReference type="ARBA" id="ARBA00012438"/>
    </source>
</evidence>
<keyword evidence="12" id="KW-1185">Reference proteome</keyword>
<dbReference type="CDD" id="cd16917">
    <property type="entry name" value="HATPase_UhpB-NarQ-NarX-like"/>
    <property type="match status" value="1"/>
</dbReference>
<keyword evidence="6 11" id="KW-0418">Kinase</keyword>
<keyword evidence="9" id="KW-1133">Transmembrane helix</keyword>
<dbReference type="GO" id="GO:0016020">
    <property type="term" value="C:membrane"/>
    <property type="evidence" value="ECO:0007669"/>
    <property type="project" value="InterPro"/>
</dbReference>
<dbReference type="Pfam" id="PF23539">
    <property type="entry name" value="DUF7134"/>
    <property type="match status" value="1"/>
</dbReference>
<dbReference type="EC" id="2.7.13.3" evidence="2"/>
<keyword evidence="4" id="KW-0808">Transferase</keyword>
<feature type="domain" description="Histidine kinase/HSP90-like ATPase" evidence="10">
    <location>
        <begin position="322"/>
        <end position="420"/>
    </location>
</feature>
<evidence type="ECO:0000313" key="11">
    <source>
        <dbReference type="EMBL" id="MBB4892794.1"/>
    </source>
</evidence>
<evidence type="ECO:0000256" key="1">
    <source>
        <dbReference type="ARBA" id="ARBA00000085"/>
    </source>
</evidence>
<keyword evidence="5" id="KW-0547">Nucleotide-binding</keyword>
<evidence type="ECO:0000256" key="8">
    <source>
        <dbReference type="ARBA" id="ARBA00023012"/>
    </source>
</evidence>
<dbReference type="Pfam" id="PF07730">
    <property type="entry name" value="HisKA_3"/>
    <property type="match status" value="1"/>
</dbReference>
<gene>
    <name evidence="11" type="ORF">FHS39_001805</name>
</gene>
<dbReference type="PANTHER" id="PTHR24421:SF10">
    <property type="entry name" value="NITRATE_NITRITE SENSOR PROTEIN NARQ"/>
    <property type="match status" value="1"/>
</dbReference>
<dbReference type="RefSeq" id="WP_184348114.1">
    <property type="nucleotide sequence ID" value="NZ_JACHJH010000002.1"/>
</dbReference>
<evidence type="ECO:0000256" key="4">
    <source>
        <dbReference type="ARBA" id="ARBA00022679"/>
    </source>
</evidence>
<dbReference type="Pfam" id="PF02518">
    <property type="entry name" value="HATPase_c"/>
    <property type="match status" value="1"/>
</dbReference>
<evidence type="ECO:0000256" key="5">
    <source>
        <dbReference type="ARBA" id="ARBA00022741"/>
    </source>
</evidence>
<keyword evidence="8" id="KW-0902">Two-component regulatory system</keyword>
<dbReference type="Gene3D" id="3.30.565.10">
    <property type="entry name" value="Histidine kinase-like ATPase, C-terminal domain"/>
    <property type="match status" value="1"/>
</dbReference>
<dbReference type="InterPro" id="IPR055558">
    <property type="entry name" value="DUF7134"/>
</dbReference>